<dbReference type="Pfam" id="PF00126">
    <property type="entry name" value="HTH_1"/>
    <property type="match status" value="1"/>
</dbReference>
<evidence type="ECO:0000256" key="1">
    <source>
        <dbReference type="ARBA" id="ARBA00009437"/>
    </source>
</evidence>
<evidence type="ECO:0000313" key="7">
    <source>
        <dbReference type="Proteomes" id="UP001236507"/>
    </source>
</evidence>
<reference evidence="6 7" key="1">
    <citation type="submission" date="2023-05" db="EMBL/GenBank/DDBJ databases">
        <title>Novel species of genus Flectobacillus isolated from stream in China.</title>
        <authorList>
            <person name="Lu H."/>
        </authorList>
    </citation>
    <scope>NUCLEOTIDE SEQUENCE [LARGE SCALE GENOMIC DNA]</scope>
    <source>
        <strain evidence="6 7">KCTC 42575</strain>
    </source>
</reference>
<comment type="similarity">
    <text evidence="1">Belongs to the LysR transcriptional regulatory family.</text>
</comment>
<name>A0ABT6Y771_9BACT</name>
<dbReference type="InterPro" id="IPR036390">
    <property type="entry name" value="WH_DNA-bd_sf"/>
</dbReference>
<dbReference type="CDD" id="cd08411">
    <property type="entry name" value="PBP2_OxyR"/>
    <property type="match status" value="1"/>
</dbReference>
<sequence length="313" mass="35555">MTITQLEYIIAVENLRNFVQAAESCFVTQPTLSMQIQKLEDELGVKIFDRSRQPVVTTQIGAEIIQQARITVAEFSKIKEVVNSGKNEVSGEIRLGVIPTIAPYLLPLFLSSFLEEYPKLELKIKELTTERIIQGLKNDDLDIGLLATPLQQPNIIEHHIFYEELVLYVSKQNALYQKEYALSEDIDPKELWLLEEGHCLRSQIENLCELKRKTIGFGQFEYQAGSLETLRKMVERNQGITILPELATLDFEEKHKGLIRQFASPAPVREVSLVAHKNFAKTAVLNALKKSILASLPESIKNTKPRSVIQIKQ</sequence>
<keyword evidence="3" id="KW-0238">DNA-binding</keyword>
<dbReference type="Gene3D" id="1.10.10.10">
    <property type="entry name" value="Winged helix-like DNA-binding domain superfamily/Winged helix DNA-binding domain"/>
    <property type="match status" value="1"/>
</dbReference>
<proteinExistence type="inferred from homology"/>
<keyword evidence="2" id="KW-0805">Transcription regulation</keyword>
<evidence type="ECO:0000256" key="3">
    <source>
        <dbReference type="ARBA" id="ARBA00023125"/>
    </source>
</evidence>
<dbReference type="PANTHER" id="PTHR30419">
    <property type="entry name" value="HTH-TYPE TRANSCRIPTIONAL REGULATOR YBHD"/>
    <property type="match status" value="1"/>
</dbReference>
<protein>
    <submittedName>
        <fullName evidence="6">Hydrogen peroxide-inducible genes activator</fullName>
    </submittedName>
</protein>
<evidence type="ECO:0000256" key="2">
    <source>
        <dbReference type="ARBA" id="ARBA00023015"/>
    </source>
</evidence>
<accession>A0ABT6Y771</accession>
<dbReference type="InterPro" id="IPR050950">
    <property type="entry name" value="HTH-type_LysR_regulators"/>
</dbReference>
<keyword evidence="4" id="KW-0804">Transcription</keyword>
<dbReference type="Gene3D" id="3.40.190.10">
    <property type="entry name" value="Periplasmic binding protein-like II"/>
    <property type="match status" value="2"/>
</dbReference>
<feature type="domain" description="HTH lysR-type" evidence="5">
    <location>
        <begin position="1"/>
        <end position="58"/>
    </location>
</feature>
<evidence type="ECO:0000256" key="4">
    <source>
        <dbReference type="ARBA" id="ARBA00023163"/>
    </source>
</evidence>
<dbReference type="PROSITE" id="PS50931">
    <property type="entry name" value="HTH_LYSR"/>
    <property type="match status" value="1"/>
</dbReference>
<dbReference type="RefSeq" id="WP_095164091.1">
    <property type="nucleotide sequence ID" value="NZ_JASHIF010000008.1"/>
</dbReference>
<evidence type="ECO:0000313" key="6">
    <source>
        <dbReference type="EMBL" id="MDI9859410.1"/>
    </source>
</evidence>
<dbReference type="InterPro" id="IPR000847">
    <property type="entry name" value="LysR_HTH_N"/>
</dbReference>
<dbReference type="Proteomes" id="UP001236507">
    <property type="component" value="Unassembled WGS sequence"/>
</dbReference>
<dbReference type="PRINTS" id="PR00039">
    <property type="entry name" value="HTHLYSR"/>
</dbReference>
<dbReference type="EMBL" id="JASHIF010000008">
    <property type="protein sequence ID" value="MDI9859410.1"/>
    <property type="molecule type" value="Genomic_DNA"/>
</dbReference>
<comment type="caution">
    <text evidence="6">The sequence shown here is derived from an EMBL/GenBank/DDBJ whole genome shotgun (WGS) entry which is preliminary data.</text>
</comment>
<dbReference type="Pfam" id="PF03466">
    <property type="entry name" value="LysR_substrate"/>
    <property type="match status" value="1"/>
</dbReference>
<dbReference type="SUPFAM" id="SSF46785">
    <property type="entry name" value="Winged helix' DNA-binding domain"/>
    <property type="match status" value="1"/>
</dbReference>
<dbReference type="PANTHER" id="PTHR30419:SF29">
    <property type="entry name" value="LYSR-FAMILY TRANSCRIPTIONAL REGULATOR"/>
    <property type="match status" value="1"/>
</dbReference>
<keyword evidence="7" id="KW-1185">Reference proteome</keyword>
<dbReference type="InterPro" id="IPR036388">
    <property type="entry name" value="WH-like_DNA-bd_sf"/>
</dbReference>
<dbReference type="SUPFAM" id="SSF53850">
    <property type="entry name" value="Periplasmic binding protein-like II"/>
    <property type="match status" value="1"/>
</dbReference>
<evidence type="ECO:0000259" key="5">
    <source>
        <dbReference type="PROSITE" id="PS50931"/>
    </source>
</evidence>
<organism evidence="6 7">
    <name type="scientific">Flectobacillus roseus</name>
    <dbReference type="NCBI Taxonomy" id="502259"/>
    <lineage>
        <taxon>Bacteria</taxon>
        <taxon>Pseudomonadati</taxon>
        <taxon>Bacteroidota</taxon>
        <taxon>Cytophagia</taxon>
        <taxon>Cytophagales</taxon>
        <taxon>Flectobacillaceae</taxon>
        <taxon>Flectobacillus</taxon>
    </lineage>
</organism>
<gene>
    <name evidence="6" type="ORF">QM524_09335</name>
</gene>
<dbReference type="InterPro" id="IPR005119">
    <property type="entry name" value="LysR_subst-bd"/>
</dbReference>